<gene>
    <name evidence="3" type="ORF">SAMN02745190_00084</name>
</gene>
<comment type="similarity">
    <text evidence="1">Belongs to the Skp family.</text>
</comment>
<dbReference type="PANTHER" id="PTHR35089">
    <property type="entry name" value="CHAPERONE PROTEIN SKP"/>
    <property type="match status" value="1"/>
</dbReference>
<dbReference type="Proteomes" id="UP000184404">
    <property type="component" value="Unassembled WGS sequence"/>
</dbReference>
<dbReference type="EMBL" id="FQUG01000002">
    <property type="protein sequence ID" value="SHE29916.1"/>
    <property type="molecule type" value="Genomic_DNA"/>
</dbReference>
<accession>A0A1M4SCH1</accession>
<dbReference type="Gene3D" id="3.30.910.20">
    <property type="entry name" value="Skp domain"/>
    <property type="match status" value="1"/>
</dbReference>
<dbReference type="STRING" id="1123243.SAMN02745190_00084"/>
<protein>
    <submittedName>
        <fullName evidence="3">Periplasmic chaperone for outer membrane proteins Skp</fullName>
    </submittedName>
</protein>
<evidence type="ECO:0000256" key="1">
    <source>
        <dbReference type="ARBA" id="ARBA00009091"/>
    </source>
</evidence>
<keyword evidence="4" id="KW-1185">Reference proteome</keyword>
<keyword evidence="2" id="KW-0732">Signal</keyword>
<dbReference type="Pfam" id="PF03938">
    <property type="entry name" value="OmpH"/>
    <property type="match status" value="1"/>
</dbReference>
<organism evidence="3 4">
    <name type="scientific">Schwartzia succinivorans DSM 10502</name>
    <dbReference type="NCBI Taxonomy" id="1123243"/>
    <lineage>
        <taxon>Bacteria</taxon>
        <taxon>Bacillati</taxon>
        <taxon>Bacillota</taxon>
        <taxon>Negativicutes</taxon>
        <taxon>Selenomonadales</taxon>
        <taxon>Selenomonadaceae</taxon>
        <taxon>Schwartzia</taxon>
    </lineage>
</organism>
<name>A0A1M4SCH1_9FIRM</name>
<dbReference type="GO" id="GO:0050821">
    <property type="term" value="P:protein stabilization"/>
    <property type="evidence" value="ECO:0007669"/>
    <property type="project" value="TreeGrafter"/>
</dbReference>
<dbReference type="PANTHER" id="PTHR35089:SF1">
    <property type="entry name" value="CHAPERONE PROTEIN SKP"/>
    <property type="match status" value="1"/>
</dbReference>
<dbReference type="GO" id="GO:0051082">
    <property type="term" value="F:unfolded protein binding"/>
    <property type="evidence" value="ECO:0007669"/>
    <property type="project" value="InterPro"/>
</dbReference>
<dbReference type="InterPro" id="IPR005632">
    <property type="entry name" value="Chaperone_Skp"/>
</dbReference>
<evidence type="ECO:0000256" key="2">
    <source>
        <dbReference type="ARBA" id="ARBA00022729"/>
    </source>
</evidence>
<proteinExistence type="inferred from homology"/>
<dbReference type="SMART" id="SM00935">
    <property type="entry name" value="OmpH"/>
    <property type="match status" value="1"/>
</dbReference>
<dbReference type="InterPro" id="IPR024930">
    <property type="entry name" value="Skp_dom_sf"/>
</dbReference>
<evidence type="ECO:0000313" key="4">
    <source>
        <dbReference type="Proteomes" id="UP000184404"/>
    </source>
</evidence>
<dbReference type="GO" id="GO:0005829">
    <property type="term" value="C:cytosol"/>
    <property type="evidence" value="ECO:0007669"/>
    <property type="project" value="TreeGrafter"/>
</dbReference>
<dbReference type="SUPFAM" id="SSF111384">
    <property type="entry name" value="OmpH-like"/>
    <property type="match status" value="1"/>
</dbReference>
<dbReference type="OrthoDB" id="1629169at2"/>
<reference evidence="3 4" key="1">
    <citation type="submission" date="2016-11" db="EMBL/GenBank/DDBJ databases">
        <authorList>
            <person name="Jaros S."/>
            <person name="Januszkiewicz K."/>
            <person name="Wedrychowicz H."/>
        </authorList>
    </citation>
    <scope>NUCLEOTIDE SEQUENCE [LARGE SCALE GENOMIC DNA]</scope>
    <source>
        <strain evidence="3 4">DSM 10502</strain>
    </source>
</reference>
<evidence type="ECO:0000313" key="3">
    <source>
        <dbReference type="EMBL" id="SHE29916.1"/>
    </source>
</evidence>
<dbReference type="RefSeq" id="WP_072934665.1">
    <property type="nucleotide sequence ID" value="NZ_FQUG01000002.1"/>
</dbReference>
<sequence length="156" mass="16793">MIKLEKKQIKIFSILIAIVFVGSVVALGVSQMGSMTGVASAASSSVGVIDYRQAMSQSPDLAAADQQMQAAVEEAKNDFETKSANMGDEEKAAYYQQTQERLAQKQQDLIEPIQKKIDEAVKAVAEAKGLQVVLDKNAVVYGGQDITQDVVKKLGK</sequence>
<dbReference type="AlphaFoldDB" id="A0A1M4SCH1"/>